<accession>A0A8X6NU04</accession>
<evidence type="ECO:0000313" key="2">
    <source>
        <dbReference type="Proteomes" id="UP000887013"/>
    </source>
</evidence>
<comment type="caution">
    <text evidence="1">The sequence shown here is derived from an EMBL/GenBank/DDBJ whole genome shotgun (WGS) entry which is preliminary data.</text>
</comment>
<dbReference type="EMBL" id="BMAW01012876">
    <property type="protein sequence ID" value="GFT30880.1"/>
    <property type="molecule type" value="Genomic_DNA"/>
</dbReference>
<reference evidence="1" key="1">
    <citation type="submission" date="2020-08" db="EMBL/GenBank/DDBJ databases">
        <title>Multicomponent nature underlies the extraordinary mechanical properties of spider dragline silk.</title>
        <authorList>
            <person name="Kono N."/>
            <person name="Nakamura H."/>
            <person name="Mori M."/>
            <person name="Yoshida Y."/>
            <person name="Ohtoshi R."/>
            <person name="Malay A.D."/>
            <person name="Moran D.A.P."/>
            <person name="Tomita M."/>
            <person name="Numata K."/>
            <person name="Arakawa K."/>
        </authorList>
    </citation>
    <scope>NUCLEOTIDE SEQUENCE</scope>
</reference>
<sequence length="89" mass="9914">MGEGMMMIIAPPPLFYVITVRRLSSSANGTFSNAKMLRNEISPPSPSLKAGANFLAEQKKEMAQYGFVMKTADRRFKEITLPEDIKTTN</sequence>
<dbReference type="AlphaFoldDB" id="A0A8X6NU04"/>
<gene>
    <name evidence="1" type="ORF">NPIL_559461</name>
</gene>
<organism evidence="1 2">
    <name type="scientific">Nephila pilipes</name>
    <name type="common">Giant wood spider</name>
    <name type="synonym">Nephila maculata</name>
    <dbReference type="NCBI Taxonomy" id="299642"/>
    <lineage>
        <taxon>Eukaryota</taxon>
        <taxon>Metazoa</taxon>
        <taxon>Ecdysozoa</taxon>
        <taxon>Arthropoda</taxon>
        <taxon>Chelicerata</taxon>
        <taxon>Arachnida</taxon>
        <taxon>Araneae</taxon>
        <taxon>Araneomorphae</taxon>
        <taxon>Entelegynae</taxon>
        <taxon>Araneoidea</taxon>
        <taxon>Nephilidae</taxon>
        <taxon>Nephila</taxon>
    </lineage>
</organism>
<proteinExistence type="predicted"/>
<dbReference type="Proteomes" id="UP000887013">
    <property type="component" value="Unassembled WGS sequence"/>
</dbReference>
<evidence type="ECO:0000313" key="1">
    <source>
        <dbReference type="EMBL" id="GFT30880.1"/>
    </source>
</evidence>
<name>A0A8X6NU04_NEPPI</name>
<keyword evidence="2" id="KW-1185">Reference proteome</keyword>
<protein>
    <submittedName>
        <fullName evidence="1">Uncharacterized protein</fullName>
    </submittedName>
</protein>